<name>A0A179SQG1_9BACI</name>
<dbReference type="AlphaFoldDB" id="A0A179SQG1"/>
<evidence type="ECO:0000256" key="3">
    <source>
        <dbReference type="ARBA" id="ARBA00023163"/>
    </source>
</evidence>
<dbReference type="OrthoDB" id="192171at2"/>
<dbReference type="SUPFAM" id="SSF46689">
    <property type="entry name" value="Homeodomain-like"/>
    <property type="match status" value="2"/>
</dbReference>
<dbReference type="InterPro" id="IPR037923">
    <property type="entry name" value="HTH-like"/>
</dbReference>
<sequence>MSYIEFKVPPFPTLITGGYAVFEKGTKHFRRVFTVFDLIYVKSGELYMTEDDIPYTVGAGQYIILVPGFEHFGHKGSQTKTEYYWLHFLLPSNYDLVEKGIENWADIQESEGDLVTPSSYRFCLPCFGEIENVKFVENIFENLMSMNHQTPDYQLRQQLYFQEFLLHLQKEACKIPTAAERVVEETVKYIQEHFKEEVKMEDIAKYLHFHPDYITRCMQKVIGVTPNMYLNQYRMNEAKKMLATTDDKVASISQEIGIIDSTYFSKLFKRIEGLSPLEYRKVIHRRERRG</sequence>
<accession>A0A179SQG1</accession>
<keyword evidence="2" id="KW-0238">DNA-binding</keyword>
<dbReference type="PANTHER" id="PTHR43280">
    <property type="entry name" value="ARAC-FAMILY TRANSCRIPTIONAL REGULATOR"/>
    <property type="match status" value="1"/>
</dbReference>
<reference evidence="6" key="1">
    <citation type="submission" date="2016-04" db="EMBL/GenBank/DDBJ databases">
        <authorList>
            <person name="Lyu Z."/>
            <person name="Lyu W."/>
        </authorList>
    </citation>
    <scope>NUCLEOTIDE SEQUENCE [LARGE SCALE GENOMIC DNA]</scope>
    <source>
        <strain evidence="6">C44</strain>
    </source>
</reference>
<dbReference type="PROSITE" id="PS00041">
    <property type="entry name" value="HTH_ARAC_FAMILY_1"/>
    <property type="match status" value="1"/>
</dbReference>
<gene>
    <name evidence="5" type="ORF">A6K24_07295</name>
</gene>
<evidence type="ECO:0000259" key="4">
    <source>
        <dbReference type="PROSITE" id="PS01124"/>
    </source>
</evidence>
<dbReference type="InterPro" id="IPR003313">
    <property type="entry name" value="AraC-bd"/>
</dbReference>
<protein>
    <submittedName>
        <fullName evidence="5">AraC family transcriptional regulator</fullName>
    </submittedName>
</protein>
<dbReference type="EMBL" id="LWSG01000034">
    <property type="protein sequence ID" value="OAS83905.1"/>
    <property type="molecule type" value="Genomic_DNA"/>
</dbReference>
<dbReference type="Pfam" id="PF12833">
    <property type="entry name" value="HTH_18"/>
    <property type="match status" value="1"/>
</dbReference>
<dbReference type="InterPro" id="IPR018062">
    <property type="entry name" value="HTH_AraC-typ_CS"/>
</dbReference>
<keyword evidence="1" id="KW-0805">Transcription regulation</keyword>
<evidence type="ECO:0000256" key="2">
    <source>
        <dbReference type="ARBA" id="ARBA00023125"/>
    </source>
</evidence>
<dbReference type="Gene3D" id="1.10.10.60">
    <property type="entry name" value="Homeodomain-like"/>
    <property type="match status" value="2"/>
</dbReference>
<comment type="caution">
    <text evidence="5">The sequence shown here is derived from an EMBL/GenBank/DDBJ whole genome shotgun (WGS) entry which is preliminary data.</text>
</comment>
<dbReference type="GO" id="GO:0003700">
    <property type="term" value="F:DNA-binding transcription factor activity"/>
    <property type="evidence" value="ECO:0007669"/>
    <property type="project" value="InterPro"/>
</dbReference>
<dbReference type="Proteomes" id="UP000078534">
    <property type="component" value="Unassembled WGS sequence"/>
</dbReference>
<evidence type="ECO:0000313" key="5">
    <source>
        <dbReference type="EMBL" id="OAS83905.1"/>
    </source>
</evidence>
<organism evidence="5 6">
    <name type="scientific">Metabacillus litoralis</name>
    <dbReference type="NCBI Taxonomy" id="152268"/>
    <lineage>
        <taxon>Bacteria</taxon>
        <taxon>Bacillati</taxon>
        <taxon>Bacillota</taxon>
        <taxon>Bacilli</taxon>
        <taxon>Bacillales</taxon>
        <taxon>Bacillaceae</taxon>
        <taxon>Metabacillus</taxon>
    </lineage>
</organism>
<dbReference type="InterPro" id="IPR018060">
    <property type="entry name" value="HTH_AraC"/>
</dbReference>
<dbReference type="SMART" id="SM00342">
    <property type="entry name" value="HTH_ARAC"/>
    <property type="match status" value="1"/>
</dbReference>
<proteinExistence type="predicted"/>
<dbReference type="RefSeq" id="WP_066336453.1">
    <property type="nucleotide sequence ID" value="NZ_LWSG01000034.1"/>
</dbReference>
<dbReference type="InterPro" id="IPR009057">
    <property type="entry name" value="Homeodomain-like_sf"/>
</dbReference>
<dbReference type="PANTHER" id="PTHR43280:SF30">
    <property type="entry name" value="MMSAB OPERON REGULATORY PROTEIN"/>
    <property type="match status" value="1"/>
</dbReference>
<evidence type="ECO:0000256" key="1">
    <source>
        <dbReference type="ARBA" id="ARBA00023015"/>
    </source>
</evidence>
<keyword evidence="6" id="KW-1185">Reference proteome</keyword>
<dbReference type="SUPFAM" id="SSF51215">
    <property type="entry name" value="Regulatory protein AraC"/>
    <property type="match status" value="1"/>
</dbReference>
<feature type="domain" description="HTH araC/xylS-type" evidence="4">
    <location>
        <begin position="184"/>
        <end position="282"/>
    </location>
</feature>
<keyword evidence="3" id="KW-0804">Transcription</keyword>
<dbReference type="Pfam" id="PF02311">
    <property type="entry name" value="AraC_binding"/>
    <property type="match status" value="1"/>
</dbReference>
<dbReference type="PROSITE" id="PS01124">
    <property type="entry name" value="HTH_ARAC_FAMILY_2"/>
    <property type="match status" value="1"/>
</dbReference>
<evidence type="ECO:0000313" key="6">
    <source>
        <dbReference type="Proteomes" id="UP000078534"/>
    </source>
</evidence>
<dbReference type="STRING" id="152268.A6K24_07295"/>
<dbReference type="GO" id="GO:0043565">
    <property type="term" value="F:sequence-specific DNA binding"/>
    <property type="evidence" value="ECO:0007669"/>
    <property type="project" value="InterPro"/>
</dbReference>